<sequence length="76" mass="8446">MPTTEEATNLATALNLWQGILDKMAEKGMEHGPIIAALCVDGLEVIRRAKGQEYAEVVLDLINEEAHALWNKNDDR</sequence>
<comment type="caution">
    <text evidence="1">The sequence shown here is derived from an EMBL/GenBank/DDBJ whole genome shotgun (WGS) entry which is preliminary data.</text>
</comment>
<dbReference type="AlphaFoldDB" id="A0A0F8Y2W8"/>
<name>A0A0F8Y2W8_9ZZZZ</name>
<gene>
    <name evidence="1" type="ORF">LCGC14_2870530</name>
</gene>
<dbReference type="EMBL" id="LAZR01055717">
    <property type="protein sequence ID" value="KKK75757.1"/>
    <property type="molecule type" value="Genomic_DNA"/>
</dbReference>
<organism evidence="1">
    <name type="scientific">marine sediment metagenome</name>
    <dbReference type="NCBI Taxonomy" id="412755"/>
    <lineage>
        <taxon>unclassified sequences</taxon>
        <taxon>metagenomes</taxon>
        <taxon>ecological metagenomes</taxon>
    </lineage>
</organism>
<proteinExistence type="predicted"/>
<reference evidence="1" key="1">
    <citation type="journal article" date="2015" name="Nature">
        <title>Complex archaea that bridge the gap between prokaryotes and eukaryotes.</title>
        <authorList>
            <person name="Spang A."/>
            <person name="Saw J.H."/>
            <person name="Jorgensen S.L."/>
            <person name="Zaremba-Niedzwiedzka K."/>
            <person name="Martijn J."/>
            <person name="Lind A.E."/>
            <person name="van Eijk R."/>
            <person name="Schleper C."/>
            <person name="Guy L."/>
            <person name="Ettema T.J."/>
        </authorList>
    </citation>
    <scope>NUCLEOTIDE SEQUENCE</scope>
</reference>
<evidence type="ECO:0000313" key="1">
    <source>
        <dbReference type="EMBL" id="KKK75757.1"/>
    </source>
</evidence>
<accession>A0A0F8Y2W8</accession>
<protein>
    <submittedName>
        <fullName evidence="1">Uncharacterized protein</fullName>
    </submittedName>
</protein>